<dbReference type="Proteomes" id="UP001595816">
    <property type="component" value="Unassembled WGS sequence"/>
</dbReference>
<keyword evidence="1" id="KW-0812">Transmembrane</keyword>
<feature type="transmembrane region" description="Helical" evidence="1">
    <location>
        <begin position="296"/>
        <end position="321"/>
    </location>
</feature>
<reference evidence="4" key="1">
    <citation type="journal article" date="2019" name="Int. J. Syst. Evol. Microbiol.">
        <title>The Global Catalogue of Microorganisms (GCM) 10K type strain sequencing project: providing services to taxonomists for standard genome sequencing and annotation.</title>
        <authorList>
            <consortium name="The Broad Institute Genomics Platform"/>
            <consortium name="The Broad Institute Genome Sequencing Center for Infectious Disease"/>
            <person name="Wu L."/>
            <person name="Ma J."/>
        </authorList>
    </citation>
    <scope>NUCLEOTIDE SEQUENCE [LARGE SCALE GENOMIC DNA]</scope>
    <source>
        <strain evidence="4">CGMCC 4.7289</strain>
    </source>
</reference>
<comment type="caution">
    <text evidence="3">The sequence shown here is derived from an EMBL/GenBank/DDBJ whole genome shotgun (WGS) entry which is preliminary data.</text>
</comment>
<dbReference type="InterPro" id="IPR029044">
    <property type="entry name" value="Nucleotide-diphossugar_trans"/>
</dbReference>
<evidence type="ECO:0000313" key="4">
    <source>
        <dbReference type="Proteomes" id="UP001595816"/>
    </source>
</evidence>
<dbReference type="EMBL" id="JBHSAY010000006">
    <property type="protein sequence ID" value="MFC4131623.1"/>
    <property type="molecule type" value="Genomic_DNA"/>
</dbReference>
<keyword evidence="1" id="KW-1133">Transmembrane helix</keyword>
<dbReference type="Pfam" id="PF00535">
    <property type="entry name" value="Glycos_transf_2"/>
    <property type="match status" value="1"/>
</dbReference>
<evidence type="ECO:0000259" key="2">
    <source>
        <dbReference type="Pfam" id="PF00535"/>
    </source>
</evidence>
<dbReference type="InterPro" id="IPR001173">
    <property type="entry name" value="Glyco_trans_2-like"/>
</dbReference>
<keyword evidence="4" id="KW-1185">Reference proteome</keyword>
<accession>A0ABV8LM23</accession>
<dbReference type="RefSeq" id="WP_253755315.1">
    <property type="nucleotide sequence ID" value="NZ_JAMZDZ010000001.1"/>
</dbReference>
<dbReference type="CDD" id="cd00761">
    <property type="entry name" value="Glyco_tranf_GTA_type"/>
    <property type="match status" value="1"/>
</dbReference>
<gene>
    <name evidence="3" type="ORF">ACFOZ4_13510</name>
</gene>
<protein>
    <submittedName>
        <fullName evidence="3">Glycosyltransferase family 2 protein</fullName>
    </submittedName>
</protein>
<organism evidence="3 4">
    <name type="scientific">Hamadaea flava</name>
    <dbReference type="NCBI Taxonomy" id="1742688"/>
    <lineage>
        <taxon>Bacteria</taxon>
        <taxon>Bacillati</taxon>
        <taxon>Actinomycetota</taxon>
        <taxon>Actinomycetes</taxon>
        <taxon>Micromonosporales</taxon>
        <taxon>Micromonosporaceae</taxon>
        <taxon>Hamadaea</taxon>
    </lineage>
</organism>
<feature type="domain" description="Glycosyltransferase 2-like" evidence="2">
    <location>
        <begin position="6"/>
        <end position="118"/>
    </location>
</feature>
<proteinExistence type="predicted"/>
<feature type="transmembrane region" description="Helical" evidence="1">
    <location>
        <begin position="244"/>
        <end position="276"/>
    </location>
</feature>
<dbReference type="PANTHER" id="PTHR43685:SF11">
    <property type="entry name" value="GLYCOSYLTRANSFERASE TAGX-RELATED"/>
    <property type="match status" value="1"/>
</dbReference>
<dbReference type="SUPFAM" id="SSF53448">
    <property type="entry name" value="Nucleotide-diphospho-sugar transferases"/>
    <property type="match status" value="1"/>
</dbReference>
<dbReference type="InterPro" id="IPR050834">
    <property type="entry name" value="Glycosyltransf_2"/>
</dbReference>
<evidence type="ECO:0000313" key="3">
    <source>
        <dbReference type="EMBL" id="MFC4131623.1"/>
    </source>
</evidence>
<dbReference type="Gene3D" id="3.90.550.10">
    <property type="entry name" value="Spore Coat Polysaccharide Biosynthesis Protein SpsA, Chain A"/>
    <property type="match status" value="1"/>
</dbReference>
<evidence type="ECO:0000256" key="1">
    <source>
        <dbReference type="SAM" id="Phobius"/>
    </source>
</evidence>
<sequence>MPPLVSVIVPCHNSRKTLALCVEAAQAQTYAEIEVIVVDDASTDDSAAIAESLGAAVVRLPVNGGAGLARNRGMAAARGEVLFFVDSDVALAPDAVEQAMRMFDDHPEYAAVWGVYGDRPLVDDGIVERVQVLTGHYRQSELDVVHTGHFAVGALRRVVVDRIGGFDERLVGQWTNEDHEFGLRIAENFPVGRAVRVVGFHDDDDRVTSVVRKRFGRAVSLIPLVLKQRDLKPEREALHRPAELAAIGLTGFGLLLALVSPALGVLAVAAFGAFLWTVRGMLGFVRRSAGWPTAAAAAGLTFLYGFAVGLGGLTGALRYAVDPGFRRRYRTVSM</sequence>
<dbReference type="PANTHER" id="PTHR43685">
    <property type="entry name" value="GLYCOSYLTRANSFERASE"/>
    <property type="match status" value="1"/>
</dbReference>
<keyword evidence="1" id="KW-0472">Membrane</keyword>
<name>A0ABV8LM23_9ACTN</name>